<protein>
    <submittedName>
        <fullName evidence="1">Uncharacterized protein</fullName>
    </submittedName>
</protein>
<sequence length="54" mass="6130">MTSLFITCFHNAIVFSQIYCLRLIINTLQSNSQTNRSMHPVVLKASDVTTENNN</sequence>
<keyword evidence="2" id="KW-1185">Reference proteome</keyword>
<dbReference type="InParanoid" id="A0A0C3BLB2"/>
<name>A0A0C3BLB2_PILCF</name>
<organism evidence="1 2">
    <name type="scientific">Piloderma croceum (strain F 1598)</name>
    <dbReference type="NCBI Taxonomy" id="765440"/>
    <lineage>
        <taxon>Eukaryota</taxon>
        <taxon>Fungi</taxon>
        <taxon>Dikarya</taxon>
        <taxon>Basidiomycota</taxon>
        <taxon>Agaricomycotina</taxon>
        <taxon>Agaricomycetes</taxon>
        <taxon>Agaricomycetidae</taxon>
        <taxon>Atheliales</taxon>
        <taxon>Atheliaceae</taxon>
        <taxon>Piloderma</taxon>
    </lineage>
</organism>
<reference evidence="2" key="2">
    <citation type="submission" date="2015-01" db="EMBL/GenBank/DDBJ databases">
        <title>Evolutionary Origins and Diversification of the Mycorrhizal Mutualists.</title>
        <authorList>
            <consortium name="DOE Joint Genome Institute"/>
            <consortium name="Mycorrhizal Genomics Consortium"/>
            <person name="Kohler A."/>
            <person name="Kuo A."/>
            <person name="Nagy L.G."/>
            <person name="Floudas D."/>
            <person name="Copeland A."/>
            <person name="Barry K.W."/>
            <person name="Cichocki N."/>
            <person name="Veneault-Fourrey C."/>
            <person name="LaButti K."/>
            <person name="Lindquist E.A."/>
            <person name="Lipzen A."/>
            <person name="Lundell T."/>
            <person name="Morin E."/>
            <person name="Murat C."/>
            <person name="Riley R."/>
            <person name="Ohm R."/>
            <person name="Sun H."/>
            <person name="Tunlid A."/>
            <person name="Henrissat B."/>
            <person name="Grigoriev I.V."/>
            <person name="Hibbett D.S."/>
            <person name="Martin F."/>
        </authorList>
    </citation>
    <scope>NUCLEOTIDE SEQUENCE [LARGE SCALE GENOMIC DNA]</scope>
    <source>
        <strain evidence="2">F 1598</strain>
    </source>
</reference>
<evidence type="ECO:0000313" key="1">
    <source>
        <dbReference type="EMBL" id="KIM87233.1"/>
    </source>
</evidence>
<dbReference type="AlphaFoldDB" id="A0A0C3BLB2"/>
<accession>A0A0C3BLB2</accession>
<dbReference type="HOGENOM" id="CLU_3051152_0_0_1"/>
<gene>
    <name evidence="1" type="ORF">PILCRDRAFT_305170</name>
</gene>
<proteinExistence type="predicted"/>
<reference evidence="1 2" key="1">
    <citation type="submission" date="2014-04" db="EMBL/GenBank/DDBJ databases">
        <authorList>
            <consortium name="DOE Joint Genome Institute"/>
            <person name="Kuo A."/>
            <person name="Tarkka M."/>
            <person name="Buscot F."/>
            <person name="Kohler A."/>
            <person name="Nagy L.G."/>
            <person name="Floudas D."/>
            <person name="Copeland A."/>
            <person name="Barry K.W."/>
            <person name="Cichocki N."/>
            <person name="Veneault-Fourrey C."/>
            <person name="LaButti K."/>
            <person name="Lindquist E.A."/>
            <person name="Lipzen A."/>
            <person name="Lundell T."/>
            <person name="Morin E."/>
            <person name="Murat C."/>
            <person name="Sun H."/>
            <person name="Tunlid A."/>
            <person name="Henrissat B."/>
            <person name="Grigoriev I.V."/>
            <person name="Hibbett D.S."/>
            <person name="Martin F."/>
            <person name="Nordberg H.P."/>
            <person name="Cantor M.N."/>
            <person name="Hua S.X."/>
        </authorList>
    </citation>
    <scope>NUCLEOTIDE SEQUENCE [LARGE SCALE GENOMIC DNA]</scope>
    <source>
        <strain evidence="1 2">F 1598</strain>
    </source>
</reference>
<dbReference type="EMBL" id="KN832980">
    <property type="protein sequence ID" value="KIM87233.1"/>
    <property type="molecule type" value="Genomic_DNA"/>
</dbReference>
<evidence type="ECO:0000313" key="2">
    <source>
        <dbReference type="Proteomes" id="UP000054166"/>
    </source>
</evidence>
<dbReference type="Proteomes" id="UP000054166">
    <property type="component" value="Unassembled WGS sequence"/>
</dbReference>